<dbReference type="Proteomes" id="UP000467428">
    <property type="component" value="Chromosome"/>
</dbReference>
<dbReference type="GO" id="GO:0016787">
    <property type="term" value="F:hydrolase activity"/>
    <property type="evidence" value="ECO:0007669"/>
    <property type="project" value="UniProtKB-KW"/>
</dbReference>
<feature type="binding site" evidence="1">
    <location>
        <position position="104"/>
    </location>
    <ligand>
        <name>Mn(2+)</name>
        <dbReference type="ChEBI" id="CHEBI:29035"/>
        <label>2</label>
    </ligand>
</feature>
<feature type="binding site" evidence="1">
    <location>
        <position position="162"/>
    </location>
    <ligand>
        <name>Mn(2+)</name>
        <dbReference type="ChEBI" id="CHEBI:29035"/>
        <label>2</label>
    </ligand>
</feature>
<dbReference type="SUPFAM" id="SSF55031">
    <property type="entry name" value="Bacterial exopeptidase dimerisation domain"/>
    <property type="match status" value="1"/>
</dbReference>
<sequence>MQSYTDAWLAAHADDLVAWRRHIHQHPELGRQEFATTQFVASRLADAGLNPKVLPGGTGLTCDFGPEHGPRVALRADMDALPMTERTGAPYSSLVPGAAHACGHDGHTAVLLGTALALASVPELPIGVRLIFQPAEELMPGGAIDAIAAGALSGVTRIFALHCDPRLAVGKIATTPGPITSAADQIEITLQSPGGHTSRPHLTGDLVYALGTLITGVPGVLSRRVDPRHSTVMVWGAVNAGVAANAIPQSGSIAGTIRTASREAWVVMEDLVGEIVSSLLVPLQVDYAVHYRRGVPPVVNEEISTRIMTHAIEAIGIDALADTRQSGGGEDFSWYLEEVPGAMARLGVWSGHGPQLDLHQPTFDLDERALAVGVRVLVNIVEQSALI</sequence>
<feature type="binding site" evidence="1">
    <location>
        <position position="137"/>
    </location>
    <ligand>
        <name>Mn(2+)</name>
        <dbReference type="ChEBI" id="CHEBI:29035"/>
        <label>2</label>
    </ligand>
</feature>
<evidence type="ECO:0000313" key="2">
    <source>
        <dbReference type="EMBL" id="BBY49098.1"/>
    </source>
</evidence>
<dbReference type="InterPro" id="IPR036264">
    <property type="entry name" value="Bact_exopeptidase_dim_dom"/>
</dbReference>
<keyword evidence="1" id="KW-0479">Metal-binding</keyword>
<reference evidence="2 3" key="1">
    <citation type="journal article" date="2019" name="Emerg. Microbes Infect.">
        <title>Comprehensive subspecies identification of 175 nontuberculous mycobacteria species based on 7547 genomic profiles.</title>
        <authorList>
            <person name="Matsumoto Y."/>
            <person name="Kinjo T."/>
            <person name="Motooka D."/>
            <person name="Nabeya D."/>
            <person name="Jung N."/>
            <person name="Uechi K."/>
            <person name="Horii T."/>
            <person name="Iida T."/>
            <person name="Fujita J."/>
            <person name="Nakamura S."/>
        </authorList>
    </citation>
    <scope>NUCLEOTIDE SEQUENCE [LARGE SCALE GENOMIC DNA]</scope>
    <source>
        <strain evidence="2 3">JCM 18538</strain>
    </source>
</reference>
<feature type="binding site" evidence="1">
    <location>
        <position position="359"/>
    </location>
    <ligand>
        <name>Mn(2+)</name>
        <dbReference type="ChEBI" id="CHEBI:29035"/>
        <label>2</label>
    </ligand>
</feature>
<keyword evidence="2" id="KW-0378">Hydrolase</keyword>
<proteinExistence type="predicted"/>
<dbReference type="Pfam" id="PF01546">
    <property type="entry name" value="Peptidase_M20"/>
    <property type="match status" value="1"/>
</dbReference>
<protein>
    <submittedName>
        <fullName evidence="2">N-acyl-L-amino acid amidohydrolase</fullName>
    </submittedName>
</protein>
<feature type="binding site" evidence="1">
    <location>
        <position position="102"/>
    </location>
    <ligand>
        <name>Mn(2+)</name>
        <dbReference type="ChEBI" id="CHEBI:29035"/>
        <label>2</label>
    </ligand>
</feature>
<keyword evidence="3" id="KW-1185">Reference proteome</keyword>
<comment type="cofactor">
    <cofactor evidence="1">
        <name>Mn(2+)</name>
        <dbReference type="ChEBI" id="CHEBI:29035"/>
    </cofactor>
    <text evidence="1">The Mn(2+) ion enhances activity.</text>
</comment>
<gene>
    <name evidence="2" type="primary">amiA1</name>
    <name evidence="2" type="ORF">MARA_25660</name>
</gene>
<dbReference type="EMBL" id="AP022593">
    <property type="protein sequence ID" value="BBY49098.1"/>
    <property type="molecule type" value="Genomic_DNA"/>
</dbReference>
<dbReference type="Gene3D" id="3.40.630.10">
    <property type="entry name" value="Zn peptidases"/>
    <property type="match status" value="1"/>
</dbReference>
<dbReference type="SUPFAM" id="SSF53187">
    <property type="entry name" value="Zn-dependent exopeptidases"/>
    <property type="match status" value="1"/>
</dbReference>
<dbReference type="NCBIfam" id="TIGR01891">
    <property type="entry name" value="amidohydrolases"/>
    <property type="match status" value="1"/>
</dbReference>
<keyword evidence="1" id="KW-0464">Manganese</keyword>
<dbReference type="PANTHER" id="PTHR11014">
    <property type="entry name" value="PEPTIDASE M20 FAMILY MEMBER"/>
    <property type="match status" value="1"/>
</dbReference>
<evidence type="ECO:0000313" key="3">
    <source>
        <dbReference type="Proteomes" id="UP000467428"/>
    </source>
</evidence>
<dbReference type="GO" id="GO:0046872">
    <property type="term" value="F:metal ion binding"/>
    <property type="evidence" value="ECO:0007669"/>
    <property type="project" value="UniProtKB-KW"/>
</dbReference>
<dbReference type="AlphaFoldDB" id="A0A7I7RWT0"/>
<evidence type="ECO:0000256" key="1">
    <source>
        <dbReference type="PIRSR" id="PIRSR005962-1"/>
    </source>
</evidence>
<dbReference type="Gene3D" id="3.30.70.360">
    <property type="match status" value="1"/>
</dbReference>
<dbReference type="PANTHER" id="PTHR11014:SF63">
    <property type="entry name" value="METALLOPEPTIDASE, PUTATIVE (AFU_ORTHOLOGUE AFUA_6G09600)-RELATED"/>
    <property type="match status" value="1"/>
</dbReference>
<dbReference type="InterPro" id="IPR002933">
    <property type="entry name" value="Peptidase_M20"/>
</dbReference>
<dbReference type="InterPro" id="IPR017439">
    <property type="entry name" value="Amidohydrolase"/>
</dbReference>
<accession>A0A7I7RWT0</accession>
<dbReference type="PIRSF" id="PIRSF005962">
    <property type="entry name" value="Pept_M20D_amidohydro"/>
    <property type="match status" value="1"/>
</dbReference>
<organism evidence="2 3">
    <name type="scientific">Mycolicibacterium arabiense</name>
    <dbReference type="NCBI Taxonomy" id="1286181"/>
    <lineage>
        <taxon>Bacteria</taxon>
        <taxon>Bacillati</taxon>
        <taxon>Actinomycetota</taxon>
        <taxon>Actinomycetes</taxon>
        <taxon>Mycobacteriales</taxon>
        <taxon>Mycobacteriaceae</taxon>
        <taxon>Mycolicibacterium</taxon>
    </lineage>
</organism>
<name>A0A7I7RWT0_9MYCO</name>
<dbReference type="RefSeq" id="WP_163924779.1">
    <property type="nucleotide sequence ID" value="NZ_AP022593.1"/>
</dbReference>
<dbReference type="KEGG" id="marz:MARA_25660"/>
<geneLocation type="plasmid" evidence="3">
    <name>pjcm18538 dna</name>
</geneLocation>